<evidence type="ECO:0000313" key="2">
    <source>
        <dbReference type="Proteomes" id="UP000013209"/>
    </source>
</evidence>
<dbReference type="Proteomes" id="UP000013209">
    <property type="component" value="Unassembled WGS sequence"/>
</dbReference>
<comment type="caution">
    <text evidence="1">The sequence shown here is derived from an EMBL/GenBank/DDBJ whole genome shotgun (WGS) entry which is preliminary data.</text>
</comment>
<dbReference type="RefSeq" id="WP_004806212.1">
    <property type="nucleotide sequence ID" value="NZ_KB849440.1"/>
</dbReference>
<accession>N8W9S5</accession>
<dbReference type="AlphaFoldDB" id="N8W9S5"/>
<dbReference type="EMBL" id="APPH01000014">
    <property type="protein sequence ID" value="ENV08701.1"/>
    <property type="molecule type" value="Genomic_DNA"/>
</dbReference>
<evidence type="ECO:0000313" key="1">
    <source>
        <dbReference type="EMBL" id="ENV08701.1"/>
    </source>
</evidence>
<dbReference type="eggNOG" id="ENOG50331P4">
    <property type="taxonomic scope" value="Bacteria"/>
</dbReference>
<dbReference type="HOGENOM" id="CLU_134968_0_0_6"/>
<name>N8W9S5_9GAMM</name>
<gene>
    <name evidence="1" type="ORF">F966_02816</name>
</gene>
<protein>
    <recommendedName>
        <fullName evidence="3">DUF2004 domain-containing protein</fullName>
    </recommendedName>
</protein>
<sequence>MNKIDHSYFGALNTDAVDPGRVDVIWEQKFSLAGETVDVPLWVVSGEKMDIHRLDAFSNHLNNLPALDIAARKQIGLYLEEDRGFIKFHIEEVPRNSLDQDWSIIEALAPNGTAVEVDVHDFVKAMRLTTVSLFYFEKGEPIVMDYVIGEGVQGLADQILAVKFTENSEFVDVSWERG</sequence>
<evidence type="ECO:0008006" key="3">
    <source>
        <dbReference type="Google" id="ProtNLM"/>
    </source>
</evidence>
<dbReference type="STRING" id="1144672.F966_02816"/>
<organism evidence="1 2">
    <name type="scientific">Acinetobacter higginsii</name>
    <dbReference type="NCBI Taxonomy" id="70347"/>
    <lineage>
        <taxon>Bacteria</taxon>
        <taxon>Pseudomonadati</taxon>
        <taxon>Pseudomonadota</taxon>
        <taxon>Gammaproteobacteria</taxon>
        <taxon>Moraxellales</taxon>
        <taxon>Moraxellaceae</taxon>
        <taxon>Acinetobacter</taxon>
    </lineage>
</organism>
<proteinExistence type="predicted"/>
<reference evidence="1 2" key="1">
    <citation type="submission" date="2013-02" db="EMBL/GenBank/DDBJ databases">
        <title>The Genome Sequence of Acinetobacter sp. CIP 56.2.</title>
        <authorList>
            <consortium name="The Broad Institute Genome Sequencing Platform"/>
            <consortium name="The Broad Institute Genome Sequencing Center for Infectious Disease"/>
            <person name="Cerqueira G."/>
            <person name="Feldgarden M."/>
            <person name="Courvalin P."/>
            <person name="Perichon B."/>
            <person name="Grillot-Courvalin C."/>
            <person name="Clermont D."/>
            <person name="Rocha E."/>
            <person name="Yoon E.-J."/>
            <person name="Nemec A."/>
            <person name="Walker B."/>
            <person name="Young S.K."/>
            <person name="Zeng Q."/>
            <person name="Gargeya S."/>
            <person name="Fitzgerald M."/>
            <person name="Haas B."/>
            <person name="Abouelleil A."/>
            <person name="Alvarado L."/>
            <person name="Arachchi H.M."/>
            <person name="Berlin A.M."/>
            <person name="Chapman S.B."/>
            <person name="Dewar J."/>
            <person name="Goldberg J."/>
            <person name="Griggs A."/>
            <person name="Gujja S."/>
            <person name="Hansen M."/>
            <person name="Howarth C."/>
            <person name="Imamovic A."/>
            <person name="Larimer J."/>
            <person name="McCowan C."/>
            <person name="Murphy C."/>
            <person name="Neiman D."/>
            <person name="Pearson M."/>
            <person name="Priest M."/>
            <person name="Roberts A."/>
            <person name="Saif S."/>
            <person name="Shea T."/>
            <person name="Sisk P."/>
            <person name="Sykes S."/>
            <person name="Wortman J."/>
            <person name="Nusbaum C."/>
            <person name="Birren B."/>
        </authorList>
    </citation>
    <scope>NUCLEOTIDE SEQUENCE [LARGE SCALE GENOMIC DNA]</scope>
    <source>
        <strain evidence="1 2">CIP 56.2</strain>
    </source>
</reference>